<evidence type="ECO:0000256" key="3">
    <source>
        <dbReference type="ARBA" id="ARBA00022729"/>
    </source>
</evidence>
<evidence type="ECO:0000256" key="7">
    <source>
        <dbReference type="ARBA" id="ARBA00023288"/>
    </source>
</evidence>
<dbReference type="InterPro" id="IPR014941">
    <property type="entry name" value="FimB/Mfa2/Mfa3"/>
</dbReference>
<dbReference type="RefSeq" id="WP_130057221.1">
    <property type="nucleotide sequence ID" value="NZ_RCXH01000013.1"/>
</dbReference>
<name>A0A6H9Q5W4_9BACE</name>
<evidence type="ECO:0000256" key="6">
    <source>
        <dbReference type="ARBA" id="ARBA00023237"/>
    </source>
</evidence>
<evidence type="ECO:0000313" key="9">
    <source>
        <dbReference type="Proteomes" id="UP000427825"/>
    </source>
</evidence>
<dbReference type="GO" id="GO:0009279">
    <property type="term" value="C:cell outer membrane"/>
    <property type="evidence" value="ECO:0007669"/>
    <property type="project" value="UniProtKB-SubCell"/>
</dbReference>
<keyword evidence="3" id="KW-0732">Signal</keyword>
<comment type="caution">
    <text evidence="8">The sequence shown here is derived from an EMBL/GenBank/DDBJ whole genome shotgun (WGS) entry which is preliminary data.</text>
</comment>
<keyword evidence="6" id="KW-0998">Cell outer membrane</keyword>
<evidence type="ECO:0000256" key="4">
    <source>
        <dbReference type="ARBA" id="ARBA00023136"/>
    </source>
</evidence>
<dbReference type="Pfam" id="PF08842">
    <property type="entry name" value="Mfa2"/>
    <property type="match status" value="1"/>
</dbReference>
<keyword evidence="5" id="KW-0564">Palmitate</keyword>
<dbReference type="AlphaFoldDB" id="A0A6H9Q5W4"/>
<accession>A0A6H9Q5W4</accession>
<reference evidence="8 9" key="1">
    <citation type="journal article" date="2019" name="Nat. Med.">
        <title>A library of human gut bacterial isolates paired with longitudinal multiomics data enables mechanistic microbiome research.</title>
        <authorList>
            <person name="Poyet M."/>
            <person name="Groussin M."/>
            <person name="Gibbons S.M."/>
            <person name="Avila-Pacheco J."/>
            <person name="Jiang X."/>
            <person name="Kearney S.M."/>
            <person name="Perrotta A.R."/>
            <person name="Berdy B."/>
            <person name="Zhao S."/>
            <person name="Lieberman T.D."/>
            <person name="Swanson P.K."/>
            <person name="Smith M."/>
            <person name="Roesemann S."/>
            <person name="Alexander J.E."/>
            <person name="Rich S.A."/>
            <person name="Livny J."/>
            <person name="Vlamakis H."/>
            <person name="Clish C."/>
            <person name="Bullock K."/>
            <person name="Deik A."/>
            <person name="Scott J."/>
            <person name="Pierce K.A."/>
            <person name="Xavier R.J."/>
            <person name="Alm E.J."/>
        </authorList>
    </citation>
    <scope>NUCLEOTIDE SEQUENCE [LARGE SCALE GENOMIC DNA]</scope>
    <source>
        <strain evidence="8 9">BIOML-A25</strain>
    </source>
</reference>
<gene>
    <name evidence="8" type="ORF">F2Y39_18375</name>
</gene>
<evidence type="ECO:0000256" key="2">
    <source>
        <dbReference type="ARBA" id="ARBA00007248"/>
    </source>
</evidence>
<comment type="subcellular location">
    <subcellularLocation>
        <location evidence="1">Cell outer membrane</location>
    </subcellularLocation>
</comment>
<evidence type="ECO:0000256" key="5">
    <source>
        <dbReference type="ARBA" id="ARBA00023139"/>
    </source>
</evidence>
<keyword evidence="4" id="KW-0472">Membrane</keyword>
<proteinExistence type="inferred from homology"/>
<protein>
    <submittedName>
        <fullName evidence="8">FimB/Mfa2 family fimbrial subunit</fullName>
    </submittedName>
</protein>
<dbReference type="Gene3D" id="2.60.40.2090">
    <property type="match status" value="1"/>
</dbReference>
<organism evidence="8 9">
    <name type="scientific">Bacteroides caccae</name>
    <dbReference type="NCBI Taxonomy" id="47678"/>
    <lineage>
        <taxon>Bacteria</taxon>
        <taxon>Pseudomonadati</taxon>
        <taxon>Bacteroidota</taxon>
        <taxon>Bacteroidia</taxon>
        <taxon>Bacteroidales</taxon>
        <taxon>Bacteroidaceae</taxon>
        <taxon>Bacteroides</taxon>
    </lineage>
</organism>
<comment type="similarity">
    <text evidence="2">Belongs to the bacteroidetes fimbrillin superfamily. FimB/Mfa2 family.</text>
</comment>
<keyword evidence="7" id="KW-0449">Lipoprotein</keyword>
<sequence length="366" mass="41237">MNVLSTSLKRKSRQWFVAAFVVCVLVSCDSAIYDYEEDCSVTNLVVFRYDRNMKWADAFANEVRSIRLYAFDKQGTLVWQQTESGEELASEGYAITLDLSAGDYTLLAWAGLENGEKQEEESFSVPEAHIGKTRIENLCCSLNRKYEGTDAHSKRRLYPLFHGLMDVSLPDSEDGGTFTHMMSLTKNTNHVRVILQHLSGEPVDPDDFTFRIDEENGLMAHDNSLLADEKIIYHAYHTVSGTTDMDIDDYPDAGGKQKANIKSTSGKAVTSMSVAIADLSVARLTEGRKSFLTIENKEGGITARVPLVDYALLLKDGYGREMSAQDYLDRQDEYSLTFFLDERDKWIATSIIINSWKIVLDDVDFN</sequence>
<dbReference type="Proteomes" id="UP000427825">
    <property type="component" value="Unassembled WGS sequence"/>
</dbReference>
<dbReference type="Gene3D" id="2.60.40.2100">
    <property type="match status" value="1"/>
</dbReference>
<dbReference type="EMBL" id="VVYJ01000012">
    <property type="protein sequence ID" value="KAA5473177.1"/>
    <property type="molecule type" value="Genomic_DNA"/>
</dbReference>
<evidence type="ECO:0000256" key="1">
    <source>
        <dbReference type="ARBA" id="ARBA00004442"/>
    </source>
</evidence>
<evidence type="ECO:0000313" key="8">
    <source>
        <dbReference type="EMBL" id="KAA5473177.1"/>
    </source>
</evidence>